<feature type="transmembrane region" description="Helical" evidence="15">
    <location>
        <begin position="86"/>
        <end position="109"/>
    </location>
</feature>
<keyword evidence="11" id="KW-0115">cAMP biosynthesis</keyword>
<proteinExistence type="inferred from homology"/>
<keyword evidence="8" id="KW-0067">ATP-binding</keyword>
<keyword evidence="6" id="KW-0479">Metal-binding</keyword>
<gene>
    <name evidence="18" type="primary">LOC106468404</name>
</gene>
<feature type="transmembrane region" description="Helical" evidence="15">
    <location>
        <begin position="116"/>
        <end position="133"/>
    </location>
</feature>
<evidence type="ECO:0000256" key="12">
    <source>
        <dbReference type="ARBA" id="ARBA00023136"/>
    </source>
</evidence>
<dbReference type="PROSITE" id="PS00452">
    <property type="entry name" value="GUANYLATE_CYCLASE_1"/>
    <property type="match status" value="1"/>
</dbReference>
<protein>
    <recommendedName>
        <fullName evidence="4">adenylate cyclase</fullName>
        <ecNumber evidence="4">4.6.1.1</ecNumber>
    </recommendedName>
</protein>
<dbReference type="InterPro" id="IPR001054">
    <property type="entry name" value="A/G_cyclase"/>
</dbReference>
<evidence type="ECO:0000256" key="9">
    <source>
        <dbReference type="ARBA" id="ARBA00022842"/>
    </source>
</evidence>
<feature type="transmembrane region" description="Helical" evidence="15">
    <location>
        <begin position="26"/>
        <end position="48"/>
    </location>
</feature>
<evidence type="ECO:0000256" key="7">
    <source>
        <dbReference type="ARBA" id="ARBA00022741"/>
    </source>
</evidence>
<dbReference type="Pfam" id="PF16214">
    <property type="entry name" value="AC_N"/>
    <property type="match status" value="1"/>
</dbReference>
<name>A0ABM1BLB3_LIMPO</name>
<reference evidence="18" key="1">
    <citation type="submission" date="2025-08" db="UniProtKB">
        <authorList>
            <consortium name="RefSeq"/>
        </authorList>
    </citation>
    <scope>IDENTIFICATION</scope>
    <source>
        <tissue evidence="18">Muscle</tissue>
    </source>
</reference>
<keyword evidence="12 15" id="KW-0472">Membrane</keyword>
<feature type="transmembrane region" description="Helical" evidence="15">
    <location>
        <begin position="170"/>
        <end position="187"/>
    </location>
</feature>
<dbReference type="InterPro" id="IPR018297">
    <property type="entry name" value="A/G_cyclase_CS"/>
</dbReference>
<dbReference type="InterPro" id="IPR032628">
    <property type="entry name" value="AC_N"/>
</dbReference>
<keyword evidence="7" id="KW-0547">Nucleotide-binding</keyword>
<evidence type="ECO:0000256" key="13">
    <source>
        <dbReference type="ARBA" id="ARBA00023239"/>
    </source>
</evidence>
<evidence type="ECO:0000256" key="3">
    <source>
        <dbReference type="ARBA" id="ARBA00004141"/>
    </source>
</evidence>
<keyword evidence="17" id="KW-1185">Reference proteome</keyword>
<feature type="domain" description="Guanylate cyclase" evidence="16">
    <location>
        <begin position="270"/>
        <end position="397"/>
    </location>
</feature>
<evidence type="ECO:0000256" key="5">
    <source>
        <dbReference type="ARBA" id="ARBA00022692"/>
    </source>
</evidence>
<dbReference type="PROSITE" id="PS50125">
    <property type="entry name" value="GUANYLATE_CYCLASE_2"/>
    <property type="match status" value="1"/>
</dbReference>
<keyword evidence="10 15" id="KW-1133">Transmembrane helix</keyword>
<dbReference type="CDD" id="cd07302">
    <property type="entry name" value="CHD"/>
    <property type="match status" value="1"/>
</dbReference>
<dbReference type="PANTHER" id="PTHR45627:SF12">
    <property type="entry name" value="ADENYLATE CYCLASE TYPE 2"/>
    <property type="match status" value="1"/>
</dbReference>
<dbReference type="SMART" id="SM00044">
    <property type="entry name" value="CYCc"/>
    <property type="match status" value="1"/>
</dbReference>
<evidence type="ECO:0000256" key="10">
    <source>
        <dbReference type="ARBA" id="ARBA00022989"/>
    </source>
</evidence>
<evidence type="ECO:0000259" key="16">
    <source>
        <dbReference type="PROSITE" id="PS50125"/>
    </source>
</evidence>
<dbReference type="SUPFAM" id="SSF55073">
    <property type="entry name" value="Nucleotide cyclase"/>
    <property type="match status" value="1"/>
</dbReference>
<comment type="similarity">
    <text evidence="14">Belongs to the adenylyl cyclase class-4/guanylyl cyclase family.</text>
</comment>
<dbReference type="EC" id="4.6.1.1" evidence="4"/>
<dbReference type="Proteomes" id="UP000694941">
    <property type="component" value="Unplaced"/>
</dbReference>
<evidence type="ECO:0000313" key="17">
    <source>
        <dbReference type="Proteomes" id="UP000694941"/>
    </source>
</evidence>
<dbReference type="GeneID" id="106468404"/>
<keyword evidence="5 15" id="KW-0812">Transmembrane</keyword>
<feature type="transmembrane region" description="Helical" evidence="15">
    <location>
        <begin position="554"/>
        <end position="574"/>
    </location>
</feature>
<dbReference type="Pfam" id="PF00211">
    <property type="entry name" value="Guanylate_cyc"/>
    <property type="match status" value="1"/>
</dbReference>
<feature type="transmembrane region" description="Helical" evidence="15">
    <location>
        <begin position="60"/>
        <end position="80"/>
    </location>
</feature>
<dbReference type="RefSeq" id="XP_013784286.1">
    <property type="nucleotide sequence ID" value="XM_013928832.2"/>
</dbReference>
<evidence type="ECO:0000256" key="15">
    <source>
        <dbReference type="SAM" id="Phobius"/>
    </source>
</evidence>
<accession>A0ABM1BLB3</accession>
<evidence type="ECO:0000256" key="2">
    <source>
        <dbReference type="ARBA" id="ARBA00001946"/>
    </source>
</evidence>
<comment type="catalytic activity">
    <reaction evidence="1">
        <text>ATP = 3',5'-cyclic AMP + diphosphate</text>
        <dbReference type="Rhea" id="RHEA:15389"/>
        <dbReference type="ChEBI" id="CHEBI:30616"/>
        <dbReference type="ChEBI" id="CHEBI:33019"/>
        <dbReference type="ChEBI" id="CHEBI:58165"/>
        <dbReference type="EC" id="4.6.1.1"/>
    </reaction>
</comment>
<sequence length="576" mass="65444">MNLKMSPPVDIEDLKRRYCSRLHHSLFLYMLMISLLYGLSFLFLAHIVFEHNFWEDSYRYLTLVATLGVLLVMLVSLMPLESVAEYYHWTLAFIVWIFMVVTVSVWSYFKTMKSSMESLLVVYFMVFVVNTMLPLPRMAASVTSLITVISQVALSAAVSNKETDYLGSQIVANTLFLLSAAVIGYYHKLMRDEALDRTFAGTRSVIESRIKLEYEKEQQEQLLLSVIPAYIAAEVKRKFILKLADACQTTTPQSRQGFHELYVQRHNNVSILYADIVNFTPLSEQLSASDLVQTLNQLFGKFDQLAQENQCMRIKILGDCYYCVSGLPVSRPSHAYNCVQMGLQMIEAIRFVREATDVNVDMRIGIHSGNVLCGVLGLHKWQYDVWSDDVTLANHMESGGVPGRVHITQTTLHHLDNNFEVEPGYGHLRDQYLGEHQVETYLIIPPKSGNCDGVTTKRRSVMVRPKSMTKMSKSVECWGAEIPFSNMSETEIAKSIGVTSLALIEGNIFPGSSNVFNCRQCVSSTEDINPIFLRFTKQDLETHYQSQHNTHFRLYMGCACALFFCSCIIQILTLPL</sequence>
<comment type="subcellular location">
    <subcellularLocation>
        <location evidence="3">Membrane</location>
        <topology evidence="3">Multi-pass membrane protein</topology>
    </subcellularLocation>
</comment>
<evidence type="ECO:0000256" key="8">
    <source>
        <dbReference type="ARBA" id="ARBA00022840"/>
    </source>
</evidence>
<evidence type="ECO:0000256" key="14">
    <source>
        <dbReference type="RuleBase" id="RU000405"/>
    </source>
</evidence>
<evidence type="ECO:0000256" key="4">
    <source>
        <dbReference type="ARBA" id="ARBA00012201"/>
    </source>
</evidence>
<organism evidence="17 18">
    <name type="scientific">Limulus polyphemus</name>
    <name type="common">Atlantic horseshoe crab</name>
    <dbReference type="NCBI Taxonomy" id="6850"/>
    <lineage>
        <taxon>Eukaryota</taxon>
        <taxon>Metazoa</taxon>
        <taxon>Ecdysozoa</taxon>
        <taxon>Arthropoda</taxon>
        <taxon>Chelicerata</taxon>
        <taxon>Merostomata</taxon>
        <taxon>Xiphosura</taxon>
        <taxon>Limulidae</taxon>
        <taxon>Limulus</taxon>
    </lineage>
</organism>
<evidence type="ECO:0000313" key="18">
    <source>
        <dbReference type="RefSeq" id="XP_013784286.1"/>
    </source>
</evidence>
<evidence type="ECO:0000256" key="1">
    <source>
        <dbReference type="ARBA" id="ARBA00001593"/>
    </source>
</evidence>
<evidence type="ECO:0000256" key="6">
    <source>
        <dbReference type="ARBA" id="ARBA00022723"/>
    </source>
</evidence>
<dbReference type="Gene3D" id="3.30.70.1230">
    <property type="entry name" value="Nucleotide cyclase"/>
    <property type="match status" value="1"/>
</dbReference>
<comment type="cofactor">
    <cofactor evidence="2">
        <name>Mg(2+)</name>
        <dbReference type="ChEBI" id="CHEBI:18420"/>
    </cofactor>
</comment>
<dbReference type="InterPro" id="IPR029787">
    <property type="entry name" value="Nucleotide_cyclase"/>
</dbReference>
<dbReference type="PANTHER" id="PTHR45627">
    <property type="entry name" value="ADENYLATE CYCLASE TYPE 1"/>
    <property type="match status" value="1"/>
</dbReference>
<keyword evidence="13 14" id="KW-0456">Lyase</keyword>
<evidence type="ECO:0000256" key="11">
    <source>
        <dbReference type="ARBA" id="ARBA00022998"/>
    </source>
</evidence>
<keyword evidence="9" id="KW-0460">Magnesium</keyword>